<dbReference type="AlphaFoldDB" id="A0A810QCP8"/>
<name>A0A810QCP8_9FIRM</name>
<dbReference type="KEGG" id="pfaa:MM59RIKEN_12610"/>
<keyword evidence="2" id="KW-1185">Reference proteome</keyword>
<evidence type="ECO:0000313" key="1">
    <source>
        <dbReference type="EMBL" id="BCK83942.1"/>
    </source>
</evidence>
<proteinExistence type="predicted"/>
<dbReference type="Proteomes" id="UP000679848">
    <property type="component" value="Chromosome"/>
</dbReference>
<accession>A0A810QCP8</accession>
<dbReference type="EMBL" id="AP023420">
    <property type="protein sequence ID" value="BCK83942.1"/>
    <property type="molecule type" value="Genomic_DNA"/>
</dbReference>
<protein>
    <submittedName>
        <fullName evidence="1">Uncharacterized protein</fullName>
    </submittedName>
</protein>
<organism evidence="1 2">
    <name type="scientific">Pusillibacter faecalis</name>
    <dbReference type="NCBI Taxonomy" id="2714358"/>
    <lineage>
        <taxon>Bacteria</taxon>
        <taxon>Bacillati</taxon>
        <taxon>Bacillota</taxon>
        <taxon>Clostridia</taxon>
        <taxon>Eubacteriales</taxon>
        <taxon>Oscillospiraceae</taxon>
        <taxon>Pusillibacter</taxon>
    </lineage>
</organism>
<sequence length="59" mass="6528">MELPLGFGMALAQNEAAMHVFEAMTDAEKQAVLEQCHQVHSKQEMQMLVARLEENGAQG</sequence>
<evidence type="ECO:0000313" key="2">
    <source>
        <dbReference type="Proteomes" id="UP000679848"/>
    </source>
</evidence>
<gene>
    <name evidence="1" type="ORF">MM59RIKEN_12610</name>
</gene>
<reference evidence="1" key="1">
    <citation type="submission" date="2020-09" db="EMBL/GenBank/DDBJ databases">
        <title>New species isolated from human feces.</title>
        <authorList>
            <person name="Kitahara M."/>
            <person name="Shigeno Y."/>
            <person name="Shime M."/>
            <person name="Matsumoto Y."/>
            <person name="Nakamura S."/>
            <person name="Motooka D."/>
            <person name="Fukuoka S."/>
            <person name="Nishikawa H."/>
            <person name="Benno Y."/>
        </authorList>
    </citation>
    <scope>NUCLEOTIDE SEQUENCE</scope>
    <source>
        <strain evidence="1">MM59</strain>
    </source>
</reference>